<sequence length="156" mass="16023">MTPLRPVQIASGRHPFEMAVLLAAVCSGVALVVTDRRPASVLAAMPATVQLLWEVGLIVAGVIGLIGVTWNGDLSTSMGVEMIGIILLGTVTTMYAVALFVVSGSAAIAAGAFICAIAAASWARAVQVLVDLRRVGRAAQAGRTADVTLLVERDPS</sequence>
<name>A0A3B0A627_9ACTN</name>
<accession>A0A3B0A627</accession>
<keyword evidence="1" id="KW-0812">Transmembrane</keyword>
<dbReference type="EMBL" id="RBAN01000002">
    <property type="protein sequence ID" value="RKN55962.1"/>
    <property type="molecule type" value="Genomic_DNA"/>
</dbReference>
<comment type="caution">
    <text evidence="2">The sequence shown here is derived from an EMBL/GenBank/DDBJ whole genome shotgun (WGS) entry which is preliminary data.</text>
</comment>
<dbReference type="Proteomes" id="UP000279968">
    <property type="component" value="Unassembled WGS sequence"/>
</dbReference>
<evidence type="ECO:0000313" key="3">
    <source>
        <dbReference type="Proteomes" id="UP000279968"/>
    </source>
</evidence>
<keyword evidence="3" id="KW-1185">Reference proteome</keyword>
<proteinExistence type="predicted"/>
<protein>
    <submittedName>
        <fullName evidence="2">Uncharacterized protein</fullName>
    </submittedName>
</protein>
<keyword evidence="1" id="KW-1133">Transmembrane helix</keyword>
<feature type="transmembrane region" description="Helical" evidence="1">
    <location>
        <begin position="82"/>
        <end position="102"/>
    </location>
</feature>
<evidence type="ECO:0000256" key="1">
    <source>
        <dbReference type="SAM" id="Phobius"/>
    </source>
</evidence>
<dbReference type="OrthoDB" id="3401403at2"/>
<gene>
    <name evidence="2" type="ORF">D7193_15360</name>
</gene>
<keyword evidence="1" id="KW-0472">Membrane</keyword>
<reference evidence="2 3" key="1">
    <citation type="journal article" date="2015" name="Int. J. Syst. Evol. Microbiol.">
        <title>Micromonospora costi sp. nov., isolated from a leaf of Costus speciosus.</title>
        <authorList>
            <person name="Thawai C."/>
        </authorList>
    </citation>
    <scope>NUCLEOTIDE SEQUENCE [LARGE SCALE GENOMIC DNA]</scope>
    <source>
        <strain evidence="2 3">CS1-12</strain>
    </source>
</reference>
<organism evidence="2 3">
    <name type="scientific">Micromonospora costi</name>
    <dbReference type="NCBI Taxonomy" id="1530042"/>
    <lineage>
        <taxon>Bacteria</taxon>
        <taxon>Bacillati</taxon>
        <taxon>Actinomycetota</taxon>
        <taxon>Actinomycetes</taxon>
        <taxon>Micromonosporales</taxon>
        <taxon>Micromonosporaceae</taxon>
        <taxon>Micromonospora</taxon>
    </lineage>
</organism>
<dbReference type="AlphaFoldDB" id="A0A3B0A627"/>
<evidence type="ECO:0000313" key="2">
    <source>
        <dbReference type="EMBL" id="RKN55962.1"/>
    </source>
</evidence>
<feature type="transmembrane region" description="Helical" evidence="1">
    <location>
        <begin position="53"/>
        <end position="70"/>
    </location>
</feature>
<feature type="transmembrane region" description="Helical" evidence="1">
    <location>
        <begin position="108"/>
        <end position="130"/>
    </location>
</feature>
<dbReference type="RefSeq" id="WP_120780145.1">
    <property type="nucleotide sequence ID" value="NZ_JBHLUP010000002.1"/>
</dbReference>